<sequence length="478" mass="53302">MKHLPINIKLHQQPVWVLGGGTVALRKIQPLLSAGAEVYCVARRFHPDIRTLTIDHSIWLTKHDLKDLSVLEQLPRPRLVVSATDDPLINRQVYHFAKTHDLLINTVDDQPLCDYITPAIVDRSPVVVAISTEGASPVLARMIKQKISYLLPANLGSLARKARQMRQSIKENIPDFNNRRRFWQRFFDWSHASLSLFKDPHMNPGKEHIDELISEVNQTAGRVSLVGAGPGDPDLLTIKAIKVLQSADVVLHDHLISSDIMAMIRKDAELIDVGKQAGKHLTKQQVINQLLVEHARQGLHVCRLKGGDPFVFGRGGEEIQQLNKHQIPFEIVPGITAAVGCAAYAGIPLTHRDHAQGLAFITAHCSDSKDRIDWQFYAKNQQTLAVYMGLIKAEHLVTQLILHGKNPSVPVAIIENGTRHNQRTVTGQLHQLAAMIDEHKINSPALIIIGEVAGYAEQLDWFSPHVAYQPEEAYLKSA</sequence>
<dbReference type="SUPFAM" id="SSF75615">
    <property type="entry name" value="Siroheme synthase middle domains-like"/>
    <property type="match status" value="1"/>
</dbReference>
<dbReference type="PROSITE" id="PS00840">
    <property type="entry name" value="SUMT_2"/>
    <property type="match status" value="1"/>
</dbReference>
<dbReference type="InterPro" id="IPR000878">
    <property type="entry name" value="4pyrrol_Mease"/>
</dbReference>
<dbReference type="Gene3D" id="3.40.50.720">
    <property type="entry name" value="NAD(P)-binding Rossmann-like Domain"/>
    <property type="match status" value="1"/>
</dbReference>
<comment type="pathway">
    <text evidence="13">Porphyrin-containing compound metabolism; siroheme biosynthesis; precorrin-2 from uroporphyrinogen III: step 1/1.</text>
</comment>
<evidence type="ECO:0000256" key="8">
    <source>
        <dbReference type="ARBA" id="ARBA00023002"/>
    </source>
</evidence>
<evidence type="ECO:0000256" key="7">
    <source>
        <dbReference type="ARBA" id="ARBA00022691"/>
    </source>
</evidence>
<feature type="domain" description="Siroheme synthase central" evidence="18">
    <location>
        <begin position="128"/>
        <end position="147"/>
    </location>
</feature>
<evidence type="ECO:0000256" key="12">
    <source>
        <dbReference type="ARBA" id="ARBA00023268"/>
    </source>
</evidence>
<evidence type="ECO:0000256" key="3">
    <source>
        <dbReference type="ARBA" id="ARBA00005879"/>
    </source>
</evidence>
<evidence type="ECO:0000259" key="16">
    <source>
        <dbReference type="Pfam" id="PF00590"/>
    </source>
</evidence>
<dbReference type="GO" id="GO:0032259">
    <property type="term" value="P:methylation"/>
    <property type="evidence" value="ECO:0007669"/>
    <property type="project" value="UniProtKB-KW"/>
</dbReference>
<dbReference type="InterPro" id="IPR014776">
    <property type="entry name" value="4pyrrole_Mease_sub2"/>
</dbReference>
<dbReference type="InterPro" id="IPR003043">
    <property type="entry name" value="Uropor_MeTrfase_CS"/>
</dbReference>
<dbReference type="PIRSF" id="PIRSF036426">
    <property type="entry name" value="Sirohaem_synth"/>
    <property type="match status" value="1"/>
</dbReference>
<evidence type="ECO:0000256" key="13">
    <source>
        <dbReference type="ARBA" id="ARBA00025705"/>
    </source>
</evidence>
<evidence type="ECO:0000256" key="11">
    <source>
        <dbReference type="ARBA" id="ARBA00023244"/>
    </source>
</evidence>
<keyword evidence="8 19" id="KW-0560">Oxidoreductase</keyword>
<dbReference type="InterPro" id="IPR050161">
    <property type="entry name" value="Siro_Cobalamin_biosynth"/>
</dbReference>
<dbReference type="Pfam" id="PF10414">
    <property type="entry name" value="CysG_dimeriser"/>
    <property type="match status" value="1"/>
</dbReference>
<dbReference type="EMBL" id="JBHRTS010000002">
    <property type="protein sequence ID" value="MFC3193317.1"/>
    <property type="molecule type" value="Genomic_DNA"/>
</dbReference>
<dbReference type="CDD" id="cd11642">
    <property type="entry name" value="SUMT"/>
    <property type="match status" value="1"/>
</dbReference>
<dbReference type="Pfam" id="PF13241">
    <property type="entry name" value="NAD_binding_7"/>
    <property type="match status" value="1"/>
</dbReference>
<dbReference type="NCBIfam" id="TIGR01469">
    <property type="entry name" value="cobA_cysG_Cterm"/>
    <property type="match status" value="1"/>
</dbReference>
<dbReference type="Gene3D" id="1.10.8.210">
    <property type="entry name" value="Sirohaem synthase, dimerisation domain"/>
    <property type="match status" value="1"/>
</dbReference>
<comment type="caution">
    <text evidence="19">The sequence shown here is derived from an EMBL/GenBank/DDBJ whole genome shotgun (WGS) entry which is preliminary data.</text>
</comment>
<evidence type="ECO:0000313" key="19">
    <source>
        <dbReference type="EMBL" id="MFC3193317.1"/>
    </source>
</evidence>
<dbReference type="NCBIfam" id="TIGR01470">
    <property type="entry name" value="cysG_Nterm"/>
    <property type="match status" value="1"/>
</dbReference>
<dbReference type="PROSITE" id="PS00839">
    <property type="entry name" value="SUMT_1"/>
    <property type="match status" value="1"/>
</dbReference>
<proteinExistence type="inferred from homology"/>
<dbReference type="GO" id="GO:0043115">
    <property type="term" value="F:precorrin-2 dehydrogenase activity"/>
    <property type="evidence" value="ECO:0007669"/>
    <property type="project" value="UniProtKB-EC"/>
</dbReference>
<evidence type="ECO:0000256" key="2">
    <source>
        <dbReference type="ARBA" id="ARBA00005010"/>
    </source>
</evidence>
<organism evidence="19 20">
    <name type="scientific">Marinicella sediminis</name>
    <dbReference type="NCBI Taxonomy" id="1792834"/>
    <lineage>
        <taxon>Bacteria</taxon>
        <taxon>Pseudomonadati</taxon>
        <taxon>Pseudomonadota</taxon>
        <taxon>Gammaproteobacteria</taxon>
        <taxon>Lysobacterales</taxon>
        <taxon>Marinicellaceae</taxon>
        <taxon>Marinicella</taxon>
    </lineage>
</organism>
<comment type="catalytic activity">
    <reaction evidence="14">
        <text>precorrin-2 + NAD(+) = sirohydrochlorin + NADH + 2 H(+)</text>
        <dbReference type="Rhea" id="RHEA:15613"/>
        <dbReference type="ChEBI" id="CHEBI:15378"/>
        <dbReference type="ChEBI" id="CHEBI:57540"/>
        <dbReference type="ChEBI" id="CHEBI:57945"/>
        <dbReference type="ChEBI" id="CHEBI:58351"/>
        <dbReference type="ChEBI" id="CHEBI:58827"/>
        <dbReference type="EC" id="1.3.1.76"/>
    </reaction>
</comment>
<dbReference type="PANTHER" id="PTHR45790:SF1">
    <property type="entry name" value="SIROHEME SYNTHASE"/>
    <property type="match status" value="1"/>
</dbReference>
<dbReference type="InterPro" id="IPR037115">
    <property type="entry name" value="Sirohaem_synt_dimer_dom_sf"/>
</dbReference>
<evidence type="ECO:0000259" key="18">
    <source>
        <dbReference type="Pfam" id="PF14824"/>
    </source>
</evidence>
<dbReference type="InterPro" id="IPR028281">
    <property type="entry name" value="Sirohaem_synthase_central"/>
</dbReference>
<keyword evidence="5 15" id="KW-0489">Methyltransferase</keyword>
<keyword evidence="6 15" id="KW-0808">Transferase</keyword>
<keyword evidence="9" id="KW-0520">NAD</keyword>
<dbReference type="RefSeq" id="WP_077409993.1">
    <property type="nucleotide sequence ID" value="NZ_JBHRTS010000002.1"/>
</dbReference>
<dbReference type="InterPro" id="IPR006367">
    <property type="entry name" value="Sirohaem_synthase_N"/>
</dbReference>
<evidence type="ECO:0000313" key="20">
    <source>
        <dbReference type="Proteomes" id="UP001595533"/>
    </source>
</evidence>
<dbReference type="InterPro" id="IPR036291">
    <property type="entry name" value="NAD(P)-bd_dom_sf"/>
</dbReference>
<dbReference type="InterPro" id="IPR012409">
    <property type="entry name" value="Sirohaem_synth"/>
</dbReference>
<dbReference type="PANTHER" id="PTHR45790">
    <property type="entry name" value="SIROHEME SYNTHASE-RELATED"/>
    <property type="match status" value="1"/>
</dbReference>
<evidence type="ECO:0000256" key="15">
    <source>
        <dbReference type="RuleBase" id="RU003960"/>
    </source>
</evidence>
<dbReference type="SUPFAM" id="SSF53790">
    <property type="entry name" value="Tetrapyrrole methylase"/>
    <property type="match status" value="1"/>
</dbReference>
<evidence type="ECO:0000256" key="5">
    <source>
        <dbReference type="ARBA" id="ARBA00022603"/>
    </source>
</evidence>
<comment type="pathway">
    <text evidence="1">Cofactor biosynthesis; adenosylcobalamin biosynthesis.</text>
</comment>
<dbReference type="NCBIfam" id="NF007922">
    <property type="entry name" value="PRK10637.1"/>
    <property type="match status" value="1"/>
</dbReference>
<dbReference type="NCBIfam" id="NF004790">
    <property type="entry name" value="PRK06136.1"/>
    <property type="match status" value="1"/>
</dbReference>
<dbReference type="EC" id="4.99.1.4" evidence="19"/>
<dbReference type="InterPro" id="IPR019478">
    <property type="entry name" value="Sirohaem_synthase_dimer_dom"/>
</dbReference>
<protein>
    <submittedName>
        <fullName evidence="19">Siroheme synthase CysG</fullName>
        <ecNumber evidence="19">1.3.1.76</ecNumber>
        <ecNumber evidence="19">2.1.1.107</ecNumber>
        <ecNumber evidence="19">4.99.1.4</ecNumber>
    </submittedName>
</protein>
<comment type="similarity">
    <text evidence="3 15">Belongs to the precorrin methyltransferase family.</text>
</comment>
<dbReference type="GO" id="GO:0004851">
    <property type="term" value="F:uroporphyrin-III C-methyltransferase activity"/>
    <property type="evidence" value="ECO:0007669"/>
    <property type="project" value="UniProtKB-EC"/>
</dbReference>
<dbReference type="Gene3D" id="3.30.160.110">
    <property type="entry name" value="Siroheme synthase, domain 2"/>
    <property type="match status" value="1"/>
</dbReference>
<dbReference type="InterPro" id="IPR014777">
    <property type="entry name" value="4pyrrole_Mease_sub1"/>
</dbReference>
<keyword evidence="11" id="KW-0627">Porphyrin biosynthesis</keyword>
<dbReference type="Gene3D" id="3.40.1010.10">
    <property type="entry name" value="Cobalt-precorrin-4 Transmethylase, Domain 1"/>
    <property type="match status" value="1"/>
</dbReference>
<evidence type="ECO:0000259" key="17">
    <source>
        <dbReference type="Pfam" id="PF10414"/>
    </source>
</evidence>
<accession>A0ABV7JD23</accession>
<dbReference type="SUPFAM" id="SSF51735">
    <property type="entry name" value="NAD(P)-binding Rossmann-fold domains"/>
    <property type="match status" value="1"/>
</dbReference>
<feature type="domain" description="Tetrapyrrole methylase" evidence="16">
    <location>
        <begin position="223"/>
        <end position="432"/>
    </location>
</feature>
<evidence type="ECO:0000256" key="6">
    <source>
        <dbReference type="ARBA" id="ARBA00022679"/>
    </source>
</evidence>
<comment type="pathway">
    <text evidence="2">Porphyrin-containing compound metabolism; siroheme biosynthesis; sirohydrochlorin from precorrin-2: step 1/1.</text>
</comment>
<dbReference type="EC" id="2.1.1.107" evidence="19"/>
<keyword evidence="4" id="KW-0169">Cobalamin biosynthesis</keyword>
<feature type="domain" description="Sirohaem synthase dimerisation" evidence="17">
    <location>
        <begin position="154"/>
        <end position="192"/>
    </location>
</feature>
<dbReference type="Gene3D" id="3.30.950.10">
    <property type="entry name" value="Methyltransferase, Cobalt-precorrin-4 Transmethylase, Domain 2"/>
    <property type="match status" value="1"/>
</dbReference>
<keyword evidence="20" id="KW-1185">Reference proteome</keyword>
<reference evidence="20" key="1">
    <citation type="journal article" date="2019" name="Int. J. Syst. Evol. Microbiol.">
        <title>The Global Catalogue of Microorganisms (GCM) 10K type strain sequencing project: providing services to taxonomists for standard genome sequencing and annotation.</title>
        <authorList>
            <consortium name="The Broad Institute Genomics Platform"/>
            <consortium name="The Broad Institute Genome Sequencing Center for Infectious Disease"/>
            <person name="Wu L."/>
            <person name="Ma J."/>
        </authorList>
    </citation>
    <scope>NUCLEOTIDE SEQUENCE [LARGE SCALE GENOMIC DNA]</scope>
    <source>
        <strain evidence="20">KCTC 42953</strain>
    </source>
</reference>
<keyword evidence="7" id="KW-0949">S-adenosyl-L-methionine</keyword>
<dbReference type="InterPro" id="IPR006366">
    <property type="entry name" value="CobA/CysG_C"/>
</dbReference>
<dbReference type="Pfam" id="PF14824">
    <property type="entry name" value="Sirohm_synth_M"/>
    <property type="match status" value="1"/>
</dbReference>
<evidence type="ECO:0000256" key="14">
    <source>
        <dbReference type="ARBA" id="ARBA00047561"/>
    </source>
</evidence>
<name>A0ABV7JD23_9GAMM</name>
<evidence type="ECO:0000256" key="1">
    <source>
        <dbReference type="ARBA" id="ARBA00004953"/>
    </source>
</evidence>
<keyword evidence="12" id="KW-0511">Multifunctional enzyme</keyword>
<dbReference type="InterPro" id="IPR035996">
    <property type="entry name" value="4pyrrol_Methylase_sf"/>
</dbReference>
<dbReference type="Pfam" id="PF00590">
    <property type="entry name" value="TP_methylase"/>
    <property type="match status" value="1"/>
</dbReference>
<keyword evidence="10 19" id="KW-0456">Lyase</keyword>
<dbReference type="Proteomes" id="UP001595533">
    <property type="component" value="Unassembled WGS sequence"/>
</dbReference>
<dbReference type="EC" id="1.3.1.76" evidence="19"/>
<evidence type="ECO:0000256" key="4">
    <source>
        <dbReference type="ARBA" id="ARBA00022573"/>
    </source>
</evidence>
<evidence type="ECO:0000256" key="10">
    <source>
        <dbReference type="ARBA" id="ARBA00023239"/>
    </source>
</evidence>
<dbReference type="GO" id="GO:0051266">
    <property type="term" value="F:sirohydrochlorin ferrochelatase activity"/>
    <property type="evidence" value="ECO:0007669"/>
    <property type="project" value="UniProtKB-EC"/>
</dbReference>
<gene>
    <name evidence="19" type="primary">cysG</name>
    <name evidence="19" type="ORF">ACFODZ_03570</name>
</gene>
<evidence type="ECO:0000256" key="9">
    <source>
        <dbReference type="ARBA" id="ARBA00023027"/>
    </source>
</evidence>